<dbReference type="EMBL" id="JAPZVP010000002">
    <property type="protein sequence ID" value="MDA1358410.1"/>
    <property type="molecule type" value="Genomic_DNA"/>
</dbReference>
<dbReference type="Proteomes" id="UP001146067">
    <property type="component" value="Unassembled WGS sequence"/>
</dbReference>
<dbReference type="CDD" id="cd00090">
    <property type="entry name" value="HTH_ARSR"/>
    <property type="match status" value="1"/>
</dbReference>
<dbReference type="AlphaFoldDB" id="A0A9X3P7X7"/>
<feature type="region of interest" description="Disordered" evidence="1">
    <location>
        <begin position="68"/>
        <end position="91"/>
    </location>
</feature>
<proteinExistence type="predicted"/>
<organism evidence="2 3">
    <name type="scientific">Glycomyces luteolus</name>
    <dbReference type="NCBI Taxonomy" id="2670330"/>
    <lineage>
        <taxon>Bacteria</taxon>
        <taxon>Bacillati</taxon>
        <taxon>Actinomycetota</taxon>
        <taxon>Actinomycetes</taxon>
        <taxon>Glycomycetales</taxon>
        <taxon>Glycomycetaceae</taxon>
        <taxon>Glycomyces</taxon>
    </lineage>
</organism>
<comment type="caution">
    <text evidence="2">The sequence shown here is derived from an EMBL/GenBank/DDBJ whole genome shotgun (WGS) entry which is preliminary data.</text>
</comment>
<dbReference type="InterPro" id="IPR036390">
    <property type="entry name" value="WH_DNA-bd_sf"/>
</dbReference>
<evidence type="ECO:0000313" key="2">
    <source>
        <dbReference type="EMBL" id="MDA1358410.1"/>
    </source>
</evidence>
<name>A0A9X3P7X7_9ACTN</name>
<evidence type="ECO:0000313" key="3">
    <source>
        <dbReference type="Proteomes" id="UP001146067"/>
    </source>
</evidence>
<accession>A0A9X3P7X7</accession>
<dbReference type="InterPro" id="IPR011991">
    <property type="entry name" value="ArsR-like_HTH"/>
</dbReference>
<gene>
    <name evidence="2" type="ORF">O1R50_02190</name>
</gene>
<dbReference type="RefSeq" id="WP_270108213.1">
    <property type="nucleotide sequence ID" value="NZ_JAPZVP010000002.1"/>
</dbReference>
<dbReference type="InterPro" id="IPR036388">
    <property type="entry name" value="WH-like_DNA-bd_sf"/>
</dbReference>
<dbReference type="Pfam" id="PF12840">
    <property type="entry name" value="HTH_20"/>
    <property type="match status" value="1"/>
</dbReference>
<reference evidence="2" key="1">
    <citation type="submission" date="2022-12" db="EMBL/GenBank/DDBJ databases">
        <title>Gycomyces niveus sp.nov.,a novel actinomycete isolated from soil in Shouguan.</title>
        <authorList>
            <person name="Yang X."/>
        </authorList>
    </citation>
    <scope>NUCLEOTIDE SEQUENCE</scope>
    <source>
        <strain evidence="2">NEAU-A15</strain>
    </source>
</reference>
<evidence type="ECO:0000256" key="1">
    <source>
        <dbReference type="SAM" id="MobiDB-lite"/>
    </source>
</evidence>
<dbReference type="Gene3D" id="1.10.10.10">
    <property type="entry name" value="Winged helix-like DNA-binding domain superfamily/Winged helix DNA-binding domain"/>
    <property type="match status" value="1"/>
</dbReference>
<sequence length="220" mass="23898">MDEAWVPEATRDLDALSNPVRRRVYDYVVGQSAPVRRDQVAEAVQISRTLAAYHLDRLAEADLLTTGYARPEGRGGPGAGRPAKQYAPARDEVSVTIPPRDYGLFAEILVDAVAGADSDALRTALITAAERRGRAVDGQDPDLLTTLTGCGYEPRTTERDDIELSNCPFHRIAQQETELVCGMNRAFLRGVLAACDAEPDRVELAPAPGRCCVVIHPDQT</sequence>
<keyword evidence="3" id="KW-1185">Reference proteome</keyword>
<dbReference type="SUPFAM" id="SSF46785">
    <property type="entry name" value="Winged helix' DNA-binding domain"/>
    <property type="match status" value="1"/>
</dbReference>
<protein>
    <submittedName>
        <fullName evidence="2">Helix-turn-helix domain-containing protein</fullName>
    </submittedName>
</protein>